<feature type="non-terminal residue" evidence="1">
    <location>
        <position position="30"/>
    </location>
</feature>
<sequence>VLQRHFVRGGSPYLPRMGEIAVFSAVGTET</sequence>
<feature type="non-terminal residue" evidence="1">
    <location>
        <position position="1"/>
    </location>
</feature>
<gene>
    <name evidence="1" type="ORF">S01H1_86351</name>
</gene>
<name>X0YHD0_9ZZZZ</name>
<comment type="caution">
    <text evidence="1">The sequence shown here is derived from an EMBL/GenBank/DDBJ whole genome shotgun (WGS) entry which is preliminary data.</text>
</comment>
<dbReference type="EMBL" id="BARS01059766">
    <property type="protein sequence ID" value="GAG47988.1"/>
    <property type="molecule type" value="Genomic_DNA"/>
</dbReference>
<protein>
    <submittedName>
        <fullName evidence="1">Uncharacterized protein</fullName>
    </submittedName>
</protein>
<evidence type="ECO:0000313" key="1">
    <source>
        <dbReference type="EMBL" id="GAG47988.1"/>
    </source>
</evidence>
<organism evidence="1">
    <name type="scientific">marine sediment metagenome</name>
    <dbReference type="NCBI Taxonomy" id="412755"/>
    <lineage>
        <taxon>unclassified sequences</taxon>
        <taxon>metagenomes</taxon>
        <taxon>ecological metagenomes</taxon>
    </lineage>
</organism>
<accession>X0YHD0</accession>
<dbReference type="AlphaFoldDB" id="X0YHD0"/>
<reference evidence="1" key="1">
    <citation type="journal article" date="2014" name="Front. Microbiol.">
        <title>High frequency of phylogenetically diverse reductive dehalogenase-homologous genes in deep subseafloor sedimentary metagenomes.</title>
        <authorList>
            <person name="Kawai M."/>
            <person name="Futagami T."/>
            <person name="Toyoda A."/>
            <person name="Takaki Y."/>
            <person name="Nishi S."/>
            <person name="Hori S."/>
            <person name="Arai W."/>
            <person name="Tsubouchi T."/>
            <person name="Morono Y."/>
            <person name="Uchiyama I."/>
            <person name="Ito T."/>
            <person name="Fujiyama A."/>
            <person name="Inagaki F."/>
            <person name="Takami H."/>
        </authorList>
    </citation>
    <scope>NUCLEOTIDE SEQUENCE</scope>
    <source>
        <strain evidence="1">Expedition CK06-06</strain>
    </source>
</reference>
<proteinExistence type="predicted"/>